<comment type="catalytic activity">
    <reaction evidence="6">
        <text>coproporphyrinogen III + 3 O2 = coproporphyrin III + 3 H2O2</text>
        <dbReference type="Rhea" id="RHEA:43436"/>
        <dbReference type="ChEBI" id="CHEBI:15379"/>
        <dbReference type="ChEBI" id="CHEBI:16240"/>
        <dbReference type="ChEBI" id="CHEBI:57309"/>
        <dbReference type="ChEBI" id="CHEBI:131725"/>
        <dbReference type="EC" id="1.3.3.15"/>
    </reaction>
</comment>
<dbReference type="EMBL" id="BAABGZ010000072">
    <property type="protein sequence ID" value="GAA4364641.1"/>
    <property type="molecule type" value="Genomic_DNA"/>
</dbReference>
<keyword evidence="5 6" id="KW-0350">Heme biosynthesis</keyword>
<keyword evidence="9" id="KW-1185">Reference proteome</keyword>
<keyword evidence="3 6" id="KW-0274">FAD</keyword>
<sequence length="455" mass="49295">MKVAIIGGGIAGLTLAWYLQKSGVAYDLFEADSRPGGNFLSQHLPGYLLESGPNSLQLSAELAELLGDLGLSDQLQDTAAVSQHRYVLRGGQYRQLPGSPPALLKSSFFSWKAKGQVLGEMLRKAGPRNEQETVAQFFRRRFGPEIVDYAVNPFMAGIYAGDPEQLLIHKTFPQLVALEQEHGSLLRGLMKTSKGATRRRIVSLQGGVQVITDTLAAKLTNYHAGRAVAAVERRQDGSYQLTVNSEQLVVNSEEKTLLTANDSLFTEKYTHLALALPAYAAAPLLQPLFPEAAAALAAVRYPPMSVLYSAYDRAAVAHPLNGFGALHPKVEGAYAAGSIWTSSIYPSRVPAGQVLFTTFVGGSQYEEAARQPEEIQKAAVHAELSRLYGITAGPRWQTRYFWPRGIPQFDQHIVAAHAAADALQAHNIVAVASWRAGVGVPDCLRHARRSAEALA</sequence>
<dbReference type="NCBIfam" id="TIGR00562">
    <property type="entry name" value="proto_IX_ox"/>
    <property type="match status" value="1"/>
</dbReference>
<reference evidence="9" key="1">
    <citation type="journal article" date="2019" name="Int. J. Syst. Evol. Microbiol.">
        <title>The Global Catalogue of Microorganisms (GCM) 10K type strain sequencing project: providing services to taxonomists for standard genome sequencing and annotation.</title>
        <authorList>
            <consortium name="The Broad Institute Genomics Platform"/>
            <consortium name="The Broad Institute Genome Sequencing Center for Infectious Disease"/>
            <person name="Wu L."/>
            <person name="Ma J."/>
        </authorList>
    </citation>
    <scope>NUCLEOTIDE SEQUENCE [LARGE SCALE GENOMIC DNA]</scope>
    <source>
        <strain evidence="9">JCM 17923</strain>
    </source>
</reference>
<dbReference type="PANTHER" id="PTHR42923:SF3">
    <property type="entry name" value="PROTOPORPHYRINOGEN OXIDASE"/>
    <property type="match status" value="1"/>
</dbReference>
<protein>
    <recommendedName>
        <fullName evidence="6">Coproporphyrinogen III oxidase</fullName>
        <ecNumber evidence="6">1.3.3.15</ecNumber>
    </recommendedName>
</protein>
<dbReference type="EC" id="1.3.3.15" evidence="6"/>
<evidence type="ECO:0000256" key="2">
    <source>
        <dbReference type="ARBA" id="ARBA00022630"/>
    </source>
</evidence>
<dbReference type="InterPro" id="IPR036188">
    <property type="entry name" value="FAD/NAD-bd_sf"/>
</dbReference>
<comment type="function">
    <text evidence="6">Involved in coproporphyrin-dependent heme b biosynthesis. Catalyzes the oxidation of coproporphyrinogen III to coproporphyrin III.</text>
</comment>
<dbReference type="PANTHER" id="PTHR42923">
    <property type="entry name" value="PROTOPORPHYRINOGEN OXIDASE"/>
    <property type="match status" value="1"/>
</dbReference>
<name>A0ABP8INX8_9BACT</name>
<keyword evidence="4 6" id="KW-0560">Oxidoreductase</keyword>
<comment type="subcellular location">
    <subcellularLocation>
        <location evidence="6">Cytoplasm</location>
    </subcellularLocation>
</comment>
<organism evidence="8 9">
    <name type="scientific">Hymenobacter saemangeumensis</name>
    <dbReference type="NCBI Taxonomy" id="1084522"/>
    <lineage>
        <taxon>Bacteria</taxon>
        <taxon>Pseudomonadati</taxon>
        <taxon>Bacteroidota</taxon>
        <taxon>Cytophagia</taxon>
        <taxon>Cytophagales</taxon>
        <taxon>Hymenobacteraceae</taxon>
        <taxon>Hymenobacter</taxon>
    </lineage>
</organism>
<evidence type="ECO:0000313" key="9">
    <source>
        <dbReference type="Proteomes" id="UP001501153"/>
    </source>
</evidence>
<dbReference type="SUPFAM" id="SSF51905">
    <property type="entry name" value="FAD/NAD(P)-binding domain"/>
    <property type="match status" value="1"/>
</dbReference>
<evidence type="ECO:0000256" key="4">
    <source>
        <dbReference type="ARBA" id="ARBA00023002"/>
    </source>
</evidence>
<evidence type="ECO:0000259" key="7">
    <source>
        <dbReference type="Pfam" id="PF01593"/>
    </source>
</evidence>
<proteinExistence type="inferred from homology"/>
<dbReference type="RefSeq" id="WP_345237340.1">
    <property type="nucleotide sequence ID" value="NZ_BAABGZ010000072.1"/>
</dbReference>
<evidence type="ECO:0000256" key="6">
    <source>
        <dbReference type="RuleBase" id="RU364052"/>
    </source>
</evidence>
<evidence type="ECO:0000256" key="1">
    <source>
        <dbReference type="ARBA" id="ARBA00001974"/>
    </source>
</evidence>
<feature type="domain" description="Amine oxidase" evidence="7">
    <location>
        <begin position="10"/>
        <end position="454"/>
    </location>
</feature>
<dbReference type="InterPro" id="IPR002937">
    <property type="entry name" value="Amino_oxidase"/>
</dbReference>
<keyword evidence="2 6" id="KW-0285">Flavoprotein</keyword>
<comment type="caution">
    <text evidence="8">The sequence shown here is derived from an EMBL/GenBank/DDBJ whole genome shotgun (WGS) entry which is preliminary data.</text>
</comment>
<keyword evidence="6" id="KW-0963">Cytoplasm</keyword>
<comment type="pathway">
    <text evidence="6">Porphyrin-containing compound metabolism; protoheme biosynthesis.</text>
</comment>
<dbReference type="SUPFAM" id="SSF54373">
    <property type="entry name" value="FAD-linked reductases, C-terminal domain"/>
    <property type="match status" value="1"/>
</dbReference>
<dbReference type="Gene3D" id="3.50.50.60">
    <property type="entry name" value="FAD/NAD(P)-binding domain"/>
    <property type="match status" value="1"/>
</dbReference>
<evidence type="ECO:0000313" key="8">
    <source>
        <dbReference type="EMBL" id="GAA4364641.1"/>
    </source>
</evidence>
<dbReference type="Pfam" id="PF01593">
    <property type="entry name" value="Amino_oxidase"/>
    <property type="match status" value="1"/>
</dbReference>
<gene>
    <name evidence="8" type="primary">hemG</name>
    <name evidence="8" type="ORF">GCM10023185_34330</name>
</gene>
<evidence type="ECO:0000256" key="5">
    <source>
        <dbReference type="ARBA" id="ARBA00023133"/>
    </source>
</evidence>
<dbReference type="Gene3D" id="1.10.3110.10">
    <property type="entry name" value="protoporphyrinogen ix oxidase, domain 3"/>
    <property type="match status" value="1"/>
</dbReference>
<dbReference type="InterPro" id="IPR050464">
    <property type="entry name" value="Zeta_carotene_desat/Oxidored"/>
</dbReference>
<accession>A0ABP8INX8</accession>
<dbReference type="Proteomes" id="UP001501153">
    <property type="component" value="Unassembled WGS sequence"/>
</dbReference>
<comment type="similarity">
    <text evidence="6">Belongs to the protoporphyrinogen/coproporphyrinogen oxidase family. Coproporphyrinogen III oxidase subfamily.</text>
</comment>
<dbReference type="InterPro" id="IPR004572">
    <property type="entry name" value="Protoporphyrinogen_oxidase"/>
</dbReference>
<evidence type="ECO:0000256" key="3">
    <source>
        <dbReference type="ARBA" id="ARBA00022827"/>
    </source>
</evidence>
<comment type="cofactor">
    <cofactor evidence="1 6">
        <name>FAD</name>
        <dbReference type="ChEBI" id="CHEBI:57692"/>
    </cofactor>
</comment>
<dbReference type="Gene3D" id="3.90.660.20">
    <property type="entry name" value="Protoporphyrinogen oxidase, mitochondrial, domain 2"/>
    <property type="match status" value="1"/>
</dbReference>